<keyword evidence="2" id="KW-1185">Reference proteome</keyword>
<evidence type="ECO:0000313" key="2">
    <source>
        <dbReference type="Proteomes" id="UP001159427"/>
    </source>
</evidence>
<evidence type="ECO:0000313" key="1">
    <source>
        <dbReference type="EMBL" id="CAH3026467.1"/>
    </source>
</evidence>
<accession>A0ABN8MA09</accession>
<comment type="caution">
    <text evidence="1">The sequence shown here is derived from an EMBL/GenBank/DDBJ whole genome shotgun (WGS) entry which is preliminary data.</text>
</comment>
<reference evidence="1 2" key="1">
    <citation type="submission" date="2022-05" db="EMBL/GenBank/DDBJ databases">
        <authorList>
            <consortium name="Genoscope - CEA"/>
            <person name="William W."/>
        </authorList>
    </citation>
    <scope>NUCLEOTIDE SEQUENCE [LARGE SCALE GENOMIC DNA]</scope>
</reference>
<dbReference type="PANTHER" id="PTHR34415:SF1">
    <property type="entry name" value="INTEGRASE CATALYTIC DOMAIN-CONTAINING PROTEIN"/>
    <property type="match status" value="1"/>
</dbReference>
<dbReference type="Proteomes" id="UP001159427">
    <property type="component" value="Unassembled WGS sequence"/>
</dbReference>
<dbReference type="EMBL" id="CALNXI010000405">
    <property type="protein sequence ID" value="CAH3026467.1"/>
    <property type="molecule type" value="Genomic_DNA"/>
</dbReference>
<proteinExistence type="predicted"/>
<organism evidence="1 2">
    <name type="scientific">Porites evermanni</name>
    <dbReference type="NCBI Taxonomy" id="104178"/>
    <lineage>
        <taxon>Eukaryota</taxon>
        <taxon>Metazoa</taxon>
        <taxon>Cnidaria</taxon>
        <taxon>Anthozoa</taxon>
        <taxon>Hexacorallia</taxon>
        <taxon>Scleractinia</taxon>
        <taxon>Fungiina</taxon>
        <taxon>Poritidae</taxon>
        <taxon>Porites</taxon>
    </lineage>
</organism>
<name>A0ABN8MA09_9CNID</name>
<gene>
    <name evidence="1" type="ORF">PEVE_00029127</name>
</gene>
<protein>
    <submittedName>
        <fullName evidence="1">Uncharacterized protein</fullName>
    </submittedName>
</protein>
<sequence>MGTVRDLPQLVGTQDGKVIVPVYNWLAFLEHYFIKFPNIKKYYHFRFSREETSKLYFKESSTSPEQFFTLLKNPAVLPPAALPPKLQPQGLSQERKQYLFREIRQFCKPGNEHLVAPVP</sequence>
<dbReference type="PANTHER" id="PTHR34415">
    <property type="entry name" value="INTEGRASE CATALYTIC DOMAIN-CONTAINING PROTEIN"/>
    <property type="match status" value="1"/>
</dbReference>